<dbReference type="AlphaFoldDB" id="A0A4Y9ZHG7"/>
<evidence type="ECO:0000256" key="1">
    <source>
        <dbReference type="ARBA" id="ARBA00023016"/>
    </source>
</evidence>
<evidence type="ECO:0000256" key="3">
    <source>
        <dbReference type="RuleBase" id="RU003616"/>
    </source>
</evidence>
<accession>A0A4Y9ZHG7</accession>
<keyword evidence="1" id="KW-0346">Stress response</keyword>
<dbReference type="SUPFAM" id="SSF49764">
    <property type="entry name" value="HSP20-like chaperones"/>
    <property type="match status" value="1"/>
</dbReference>
<gene>
    <name evidence="6" type="ORF">EWM64_g9826</name>
</gene>
<dbReference type="PROSITE" id="PS51203">
    <property type="entry name" value="CS"/>
    <property type="match status" value="1"/>
</dbReference>
<evidence type="ECO:0000259" key="5">
    <source>
        <dbReference type="PROSITE" id="PS51203"/>
    </source>
</evidence>
<dbReference type="InterPro" id="IPR007052">
    <property type="entry name" value="CS_dom"/>
</dbReference>
<dbReference type="STRING" id="135208.A0A4Y9ZHG7"/>
<proteinExistence type="inferred from homology"/>
<comment type="caution">
    <text evidence="6">The sequence shown here is derived from an EMBL/GenBank/DDBJ whole genome shotgun (WGS) entry which is preliminary data.</text>
</comment>
<dbReference type="Proteomes" id="UP000298061">
    <property type="component" value="Unassembled WGS sequence"/>
</dbReference>
<evidence type="ECO:0000313" key="7">
    <source>
        <dbReference type="Proteomes" id="UP000298061"/>
    </source>
</evidence>
<dbReference type="PROSITE" id="PS01031">
    <property type="entry name" value="SHSP"/>
    <property type="match status" value="1"/>
</dbReference>
<dbReference type="InterPro" id="IPR031107">
    <property type="entry name" value="Small_HSP"/>
</dbReference>
<feature type="domain" description="SHSP" evidence="4">
    <location>
        <begin position="60"/>
        <end position="173"/>
    </location>
</feature>
<dbReference type="EMBL" id="SFCI01002241">
    <property type="protein sequence ID" value="TFY74186.1"/>
    <property type="molecule type" value="Genomic_DNA"/>
</dbReference>
<dbReference type="CDD" id="cd06464">
    <property type="entry name" value="ACD_sHsps-like"/>
    <property type="match status" value="1"/>
</dbReference>
<dbReference type="PANTHER" id="PTHR11527">
    <property type="entry name" value="HEAT-SHOCK PROTEIN 20 FAMILY MEMBER"/>
    <property type="match status" value="1"/>
</dbReference>
<reference evidence="6 7" key="1">
    <citation type="submission" date="2019-02" db="EMBL/GenBank/DDBJ databases">
        <title>Genome sequencing of the rare red list fungi Hericium alpestre (H. flagellum).</title>
        <authorList>
            <person name="Buettner E."/>
            <person name="Kellner H."/>
        </authorList>
    </citation>
    <scope>NUCLEOTIDE SEQUENCE [LARGE SCALE GENOMIC DNA]</scope>
    <source>
        <strain evidence="6 7">DSM 108284</strain>
    </source>
</reference>
<name>A0A4Y9ZHG7_9AGAM</name>
<organism evidence="6 7">
    <name type="scientific">Hericium alpestre</name>
    <dbReference type="NCBI Taxonomy" id="135208"/>
    <lineage>
        <taxon>Eukaryota</taxon>
        <taxon>Fungi</taxon>
        <taxon>Dikarya</taxon>
        <taxon>Basidiomycota</taxon>
        <taxon>Agaricomycotina</taxon>
        <taxon>Agaricomycetes</taxon>
        <taxon>Russulales</taxon>
        <taxon>Hericiaceae</taxon>
        <taxon>Hericium</taxon>
    </lineage>
</organism>
<evidence type="ECO:0000313" key="6">
    <source>
        <dbReference type="EMBL" id="TFY74186.1"/>
    </source>
</evidence>
<feature type="domain" description="CS" evidence="5">
    <location>
        <begin position="64"/>
        <end position="171"/>
    </location>
</feature>
<dbReference type="Pfam" id="PF00011">
    <property type="entry name" value="HSP20"/>
    <property type="match status" value="1"/>
</dbReference>
<dbReference type="OrthoDB" id="1431247at2759"/>
<evidence type="ECO:0000259" key="4">
    <source>
        <dbReference type="PROSITE" id="PS01031"/>
    </source>
</evidence>
<sequence>MSLSRYLYDPVCAVSDLDRLFDDAFSARGVTPTTTSLNAPLTTSLNAPLTRRARSLVEPGAVTLMRPRMDMYEDAKSNTVTATFELPGLKKEDVQIDVVNDALIVSGETSASEERDEPGWTVRERRYGRFSRTMPVPHGIRPEEIKASMESGVLSVTYPKTSPEQAAKRITIA</sequence>
<dbReference type="Gene3D" id="2.60.40.790">
    <property type="match status" value="1"/>
</dbReference>
<evidence type="ECO:0000256" key="2">
    <source>
        <dbReference type="PROSITE-ProRule" id="PRU00285"/>
    </source>
</evidence>
<dbReference type="InterPro" id="IPR008978">
    <property type="entry name" value="HSP20-like_chaperone"/>
</dbReference>
<protein>
    <submittedName>
        <fullName evidence="6">Uncharacterized protein</fullName>
    </submittedName>
</protein>
<comment type="similarity">
    <text evidence="2 3">Belongs to the small heat shock protein (HSP20) family.</text>
</comment>
<dbReference type="InterPro" id="IPR002068">
    <property type="entry name" value="A-crystallin/Hsp20_dom"/>
</dbReference>
<keyword evidence="7" id="KW-1185">Reference proteome</keyword>